<dbReference type="AlphaFoldDB" id="A0AAW6TC19"/>
<dbReference type="Pfam" id="PF08240">
    <property type="entry name" value="ADH_N"/>
    <property type="match status" value="1"/>
</dbReference>
<gene>
    <name evidence="7" type="ORF">QF206_06420</name>
</gene>
<evidence type="ECO:0000259" key="6">
    <source>
        <dbReference type="SMART" id="SM00829"/>
    </source>
</evidence>
<dbReference type="InterPro" id="IPR036291">
    <property type="entry name" value="NAD(P)-bd_dom_sf"/>
</dbReference>
<protein>
    <submittedName>
        <fullName evidence="7">Alcohol dehydrogenase catalytic domain-containing protein</fullName>
    </submittedName>
</protein>
<dbReference type="InterPro" id="IPR011032">
    <property type="entry name" value="GroES-like_sf"/>
</dbReference>
<reference evidence="7 8" key="1">
    <citation type="submission" date="2023-04" db="EMBL/GenBank/DDBJ databases">
        <title>Klugiella caeni sp. nov. isolated from the sludge of biochemical tank.</title>
        <authorList>
            <person name="Geng K."/>
        </authorList>
    </citation>
    <scope>NUCLEOTIDE SEQUENCE [LARGE SCALE GENOMIC DNA]</scope>
    <source>
        <strain evidence="7 8">YN-L-19</strain>
    </source>
</reference>
<dbReference type="Proteomes" id="UP001321506">
    <property type="component" value="Unassembled WGS sequence"/>
</dbReference>
<organism evidence="7 8">
    <name type="scientific">Ruicaihuangia caeni</name>
    <dbReference type="NCBI Taxonomy" id="3042517"/>
    <lineage>
        <taxon>Bacteria</taxon>
        <taxon>Bacillati</taxon>
        <taxon>Actinomycetota</taxon>
        <taxon>Actinomycetes</taxon>
        <taxon>Micrococcales</taxon>
        <taxon>Microbacteriaceae</taxon>
        <taxon>Ruicaihuangia</taxon>
    </lineage>
</organism>
<keyword evidence="2 5" id="KW-0479">Metal-binding</keyword>
<dbReference type="PROSITE" id="PS00059">
    <property type="entry name" value="ADH_ZINC"/>
    <property type="match status" value="1"/>
</dbReference>
<accession>A0AAW6TC19</accession>
<proteinExistence type="inferred from homology"/>
<dbReference type="Gene3D" id="3.40.50.720">
    <property type="entry name" value="NAD(P)-binding Rossmann-like Domain"/>
    <property type="match status" value="1"/>
</dbReference>
<dbReference type="GO" id="GO:0016491">
    <property type="term" value="F:oxidoreductase activity"/>
    <property type="evidence" value="ECO:0007669"/>
    <property type="project" value="UniProtKB-KW"/>
</dbReference>
<dbReference type="InterPro" id="IPR013154">
    <property type="entry name" value="ADH-like_N"/>
</dbReference>
<feature type="domain" description="Enoyl reductase (ER)" evidence="6">
    <location>
        <begin position="8"/>
        <end position="341"/>
    </location>
</feature>
<dbReference type="InterPro" id="IPR002328">
    <property type="entry name" value="ADH_Zn_CS"/>
</dbReference>
<keyword evidence="3 5" id="KW-0862">Zinc</keyword>
<dbReference type="GO" id="GO:0008270">
    <property type="term" value="F:zinc ion binding"/>
    <property type="evidence" value="ECO:0007669"/>
    <property type="project" value="InterPro"/>
</dbReference>
<dbReference type="SUPFAM" id="SSF51735">
    <property type="entry name" value="NAD(P)-binding Rossmann-fold domains"/>
    <property type="match status" value="1"/>
</dbReference>
<dbReference type="SMART" id="SM00829">
    <property type="entry name" value="PKS_ER"/>
    <property type="match status" value="1"/>
</dbReference>
<dbReference type="InterPro" id="IPR013149">
    <property type="entry name" value="ADH-like_C"/>
</dbReference>
<comment type="cofactor">
    <cofactor evidence="1 5">
        <name>Zn(2+)</name>
        <dbReference type="ChEBI" id="CHEBI:29105"/>
    </cofactor>
</comment>
<evidence type="ECO:0000313" key="8">
    <source>
        <dbReference type="Proteomes" id="UP001321506"/>
    </source>
</evidence>
<dbReference type="InterPro" id="IPR020843">
    <property type="entry name" value="ER"/>
</dbReference>
<comment type="caution">
    <text evidence="7">The sequence shown here is derived from an EMBL/GenBank/DDBJ whole genome shotgun (WGS) entry which is preliminary data.</text>
</comment>
<dbReference type="PANTHER" id="PTHR42813:SF2">
    <property type="entry name" value="DEHYDROGENASE, ZINC-CONTAINING, PUTATIVE (AFU_ORTHOLOGUE AFUA_2G02810)-RELATED"/>
    <property type="match status" value="1"/>
</dbReference>
<evidence type="ECO:0000256" key="3">
    <source>
        <dbReference type="ARBA" id="ARBA00022833"/>
    </source>
</evidence>
<dbReference type="Pfam" id="PF00107">
    <property type="entry name" value="ADH_zinc_N"/>
    <property type="match status" value="1"/>
</dbReference>
<dbReference type="RefSeq" id="WP_281488381.1">
    <property type="nucleotide sequence ID" value="NZ_CP159582.1"/>
</dbReference>
<evidence type="ECO:0000313" key="7">
    <source>
        <dbReference type="EMBL" id="MDI2098597.1"/>
    </source>
</evidence>
<evidence type="ECO:0000256" key="2">
    <source>
        <dbReference type="ARBA" id="ARBA00022723"/>
    </source>
</evidence>
<keyword evidence="4" id="KW-0560">Oxidoreductase</keyword>
<dbReference type="PANTHER" id="PTHR42813">
    <property type="entry name" value="ZINC-TYPE ALCOHOL DEHYDROGENASE-LIKE"/>
    <property type="match status" value="1"/>
</dbReference>
<name>A0AAW6TC19_9MICO</name>
<dbReference type="SUPFAM" id="SSF50129">
    <property type="entry name" value="GroES-like"/>
    <property type="match status" value="1"/>
</dbReference>
<evidence type="ECO:0000256" key="4">
    <source>
        <dbReference type="ARBA" id="ARBA00023002"/>
    </source>
</evidence>
<evidence type="ECO:0000256" key="5">
    <source>
        <dbReference type="RuleBase" id="RU361277"/>
    </source>
</evidence>
<comment type="similarity">
    <text evidence="5">Belongs to the zinc-containing alcohol dehydrogenase family.</text>
</comment>
<keyword evidence="8" id="KW-1185">Reference proteome</keyword>
<dbReference type="Gene3D" id="3.90.180.10">
    <property type="entry name" value="Medium-chain alcohol dehydrogenases, catalytic domain"/>
    <property type="match status" value="1"/>
</dbReference>
<evidence type="ECO:0000256" key="1">
    <source>
        <dbReference type="ARBA" id="ARBA00001947"/>
    </source>
</evidence>
<sequence length="344" mass="36207">MKVVRLVGKEQIRVEDAPDAQLQSDDDAIVRVTHSAICGADLLPYHGYTPGFEFGTIPGHEFVGEIVAVGDRVTAVKPGMRVVNTSMTSDGTCRHCRAGRPTQCENRSLFGYSGVYPRLDGGQAELVRVPFANRSLFEVPEGVTNEQAVFIADILPTGFAGVRRAGVGFGDVVVVLGCGPVGLMSIISSAGTARTVIAVDGVAERRELAEQLGATAVSPDDAPAAVERATAGLGADVVIEASGSVPAMKGAFDLARPQGVVSVIGAHFEPDFPLNNGTMFEKELTLVFSVGDPSRDRERLLAGIQAGSIDPSPVLTHSMPLDEAQEAYRAFDAKEMTKVVLTTA</sequence>
<dbReference type="EMBL" id="JASATX010000002">
    <property type="protein sequence ID" value="MDI2098597.1"/>
    <property type="molecule type" value="Genomic_DNA"/>
</dbReference>